<keyword evidence="2" id="KW-0813">Transport</keyword>
<name>A0A1I5VDW7_9BACI</name>
<evidence type="ECO:0000256" key="6">
    <source>
        <dbReference type="ARBA" id="ARBA00023136"/>
    </source>
</evidence>
<evidence type="ECO:0000313" key="8">
    <source>
        <dbReference type="EMBL" id="SFQ05734.1"/>
    </source>
</evidence>
<dbReference type="InterPro" id="IPR003593">
    <property type="entry name" value="AAA+_ATPase"/>
</dbReference>
<gene>
    <name evidence="8" type="ORF">SAMN02745910_00068</name>
</gene>
<dbReference type="PANTHER" id="PTHR42788">
    <property type="entry name" value="TAURINE IMPORT ATP-BINDING PROTEIN-RELATED"/>
    <property type="match status" value="1"/>
</dbReference>
<dbReference type="InterPro" id="IPR017871">
    <property type="entry name" value="ABC_transporter-like_CS"/>
</dbReference>
<dbReference type="InterPro" id="IPR027417">
    <property type="entry name" value="P-loop_NTPase"/>
</dbReference>
<dbReference type="GO" id="GO:0005524">
    <property type="term" value="F:ATP binding"/>
    <property type="evidence" value="ECO:0007669"/>
    <property type="project" value="UniProtKB-KW"/>
</dbReference>
<dbReference type="InterPro" id="IPR050166">
    <property type="entry name" value="ABC_transporter_ATP-bind"/>
</dbReference>
<keyword evidence="3" id="KW-1003">Cell membrane</keyword>
<evidence type="ECO:0000256" key="4">
    <source>
        <dbReference type="ARBA" id="ARBA00022741"/>
    </source>
</evidence>
<sequence length="288" mass="32254">MAKVIQEVYKVREKQNAFQTKIEAKSLSFSYEGVEILQDINLTIKKGEFITLMGPSGSGKSTLLRLLTGLAQPKSGEVLVDSVSTKKALPDSAVVFQDYSLFPWLTAEENIILAMKRTMKKSKSKKELAHLAGQYLELVQLGHAVKKYPGEMSGGMRQRAAIARALSLGADLMFMDEPFGALDPVTRIQLQDIILQVNRDQQRTVVFVTHDAEEAIILADRIVMFTPGPPGKIAEIIDVPFKKPRDRKMLIESQEFIKFRNEILRVMNNGIFKKLEQNETVQPYGAGI</sequence>
<dbReference type="InterPro" id="IPR003439">
    <property type="entry name" value="ABC_transporter-like_ATP-bd"/>
</dbReference>
<dbReference type="Proteomes" id="UP000182762">
    <property type="component" value="Unassembled WGS sequence"/>
</dbReference>
<evidence type="ECO:0000256" key="5">
    <source>
        <dbReference type="ARBA" id="ARBA00022840"/>
    </source>
</evidence>
<keyword evidence="4" id="KW-0547">Nucleotide-binding</keyword>
<feature type="domain" description="ABC transporter" evidence="7">
    <location>
        <begin position="22"/>
        <end position="252"/>
    </location>
</feature>
<keyword evidence="5 8" id="KW-0067">ATP-binding</keyword>
<dbReference type="PROSITE" id="PS00211">
    <property type="entry name" value="ABC_TRANSPORTER_1"/>
    <property type="match status" value="1"/>
</dbReference>
<protein>
    <submittedName>
        <fullName evidence="8">NitT/TauT family transport system ATP-binding protein</fullName>
    </submittedName>
</protein>
<dbReference type="RefSeq" id="WP_061801642.1">
    <property type="nucleotide sequence ID" value="NZ_FOXX01000001.1"/>
</dbReference>
<dbReference type="PROSITE" id="PS50893">
    <property type="entry name" value="ABC_TRANSPORTER_2"/>
    <property type="match status" value="1"/>
</dbReference>
<keyword evidence="6" id="KW-0472">Membrane</keyword>
<dbReference type="CDD" id="cd03293">
    <property type="entry name" value="ABC_NrtD_SsuB_transporters"/>
    <property type="match status" value="1"/>
</dbReference>
<comment type="caution">
    <text evidence="8">The sequence shown here is derived from an EMBL/GenBank/DDBJ whole genome shotgun (WGS) entry which is preliminary data.</text>
</comment>
<reference evidence="8 9" key="1">
    <citation type="submission" date="2016-10" db="EMBL/GenBank/DDBJ databases">
        <authorList>
            <person name="Varghese N."/>
            <person name="Submissions S."/>
        </authorList>
    </citation>
    <scope>NUCLEOTIDE SEQUENCE [LARGE SCALE GENOMIC DNA]</scope>
    <source>
        <strain evidence="8 9">DSM 13796</strain>
    </source>
</reference>
<dbReference type="Gene3D" id="3.40.50.300">
    <property type="entry name" value="P-loop containing nucleotide triphosphate hydrolases"/>
    <property type="match status" value="1"/>
</dbReference>
<organism evidence="8 9">
    <name type="scientific">Priestia endophytica DSM 13796</name>
    <dbReference type="NCBI Taxonomy" id="1121089"/>
    <lineage>
        <taxon>Bacteria</taxon>
        <taxon>Bacillati</taxon>
        <taxon>Bacillota</taxon>
        <taxon>Bacilli</taxon>
        <taxon>Bacillales</taxon>
        <taxon>Bacillaceae</taxon>
        <taxon>Priestia</taxon>
    </lineage>
</organism>
<evidence type="ECO:0000256" key="3">
    <source>
        <dbReference type="ARBA" id="ARBA00022475"/>
    </source>
</evidence>
<dbReference type="SUPFAM" id="SSF52540">
    <property type="entry name" value="P-loop containing nucleoside triphosphate hydrolases"/>
    <property type="match status" value="1"/>
</dbReference>
<evidence type="ECO:0000313" key="9">
    <source>
        <dbReference type="Proteomes" id="UP000182762"/>
    </source>
</evidence>
<dbReference type="EMBL" id="FOXX01000001">
    <property type="protein sequence ID" value="SFQ05734.1"/>
    <property type="molecule type" value="Genomic_DNA"/>
</dbReference>
<keyword evidence="9" id="KW-1185">Reference proteome</keyword>
<dbReference type="PANTHER" id="PTHR42788:SF7">
    <property type="entry name" value="NITRATE ABC TRANSPORTER ATP-BINDING PROTEIN"/>
    <property type="match status" value="1"/>
</dbReference>
<evidence type="ECO:0000256" key="2">
    <source>
        <dbReference type="ARBA" id="ARBA00022448"/>
    </source>
</evidence>
<accession>A0A1I5VDW7</accession>
<comment type="subcellular location">
    <subcellularLocation>
        <location evidence="1">Cell membrane</location>
        <topology evidence="1">Peripheral membrane protein</topology>
    </subcellularLocation>
</comment>
<proteinExistence type="predicted"/>
<evidence type="ECO:0000259" key="7">
    <source>
        <dbReference type="PROSITE" id="PS50893"/>
    </source>
</evidence>
<dbReference type="Pfam" id="PF00005">
    <property type="entry name" value="ABC_tran"/>
    <property type="match status" value="1"/>
</dbReference>
<dbReference type="GeneID" id="93708847"/>
<evidence type="ECO:0000256" key="1">
    <source>
        <dbReference type="ARBA" id="ARBA00004202"/>
    </source>
</evidence>
<dbReference type="SMART" id="SM00382">
    <property type="entry name" value="AAA"/>
    <property type="match status" value="1"/>
</dbReference>